<protein>
    <recommendedName>
        <fullName evidence="3">14-3-3 domain-containing protein</fullName>
    </recommendedName>
</protein>
<dbReference type="EMBL" id="KB007857">
    <property type="protein sequence ID" value="ELR23682.1"/>
    <property type="molecule type" value="Genomic_DNA"/>
</dbReference>
<dbReference type="PANTHER" id="PTHR18860">
    <property type="entry name" value="14-3-3 PROTEIN"/>
    <property type="match status" value="1"/>
</dbReference>
<reference evidence="4 5" key="1">
    <citation type="journal article" date="2013" name="Genome Biol.">
        <title>Genome of Acanthamoeba castellanii highlights extensive lateral gene transfer and early evolution of tyrosine kinase signaling.</title>
        <authorList>
            <person name="Clarke M."/>
            <person name="Lohan A.J."/>
            <person name="Liu B."/>
            <person name="Lagkouvardos I."/>
            <person name="Roy S."/>
            <person name="Zafar N."/>
            <person name="Bertelli C."/>
            <person name="Schilde C."/>
            <person name="Kianianmomeni A."/>
            <person name="Burglin T.R."/>
            <person name="Frech C."/>
            <person name="Turcotte B."/>
            <person name="Kopec K.O."/>
            <person name="Synnott J.M."/>
            <person name="Choo C."/>
            <person name="Paponov I."/>
            <person name="Finkler A."/>
            <person name="Soon Heng Tan C."/>
            <person name="Hutchins A.P."/>
            <person name="Weinmeier T."/>
            <person name="Rattei T."/>
            <person name="Chu J.S."/>
            <person name="Gimenez G."/>
            <person name="Irimia M."/>
            <person name="Rigden D.J."/>
            <person name="Fitzpatrick D.A."/>
            <person name="Lorenzo-Morales J."/>
            <person name="Bateman A."/>
            <person name="Chiu C.H."/>
            <person name="Tang P."/>
            <person name="Hegemann P."/>
            <person name="Fromm H."/>
            <person name="Raoult D."/>
            <person name="Greub G."/>
            <person name="Miranda-Saavedra D."/>
            <person name="Chen N."/>
            <person name="Nash P."/>
            <person name="Ginger M.L."/>
            <person name="Horn M."/>
            <person name="Schaap P."/>
            <person name="Caler L."/>
            <person name="Loftus B."/>
        </authorList>
    </citation>
    <scope>NUCLEOTIDE SEQUENCE [LARGE SCALE GENOMIC DNA]</scope>
    <source>
        <strain evidence="4 5">Neff</strain>
    </source>
</reference>
<dbReference type="InterPro" id="IPR023410">
    <property type="entry name" value="14-3-3_domain"/>
</dbReference>
<dbReference type="VEuPathDB" id="AmoebaDB:ACA1_073260"/>
<dbReference type="KEGG" id="acan:ACA1_073260"/>
<proteinExistence type="inferred from homology"/>
<evidence type="ECO:0000313" key="4">
    <source>
        <dbReference type="EMBL" id="ELR23682.1"/>
    </source>
</evidence>
<evidence type="ECO:0000259" key="3">
    <source>
        <dbReference type="SMART" id="SM00101"/>
    </source>
</evidence>
<organism evidence="4 5">
    <name type="scientific">Acanthamoeba castellanii (strain ATCC 30010 / Neff)</name>
    <dbReference type="NCBI Taxonomy" id="1257118"/>
    <lineage>
        <taxon>Eukaryota</taxon>
        <taxon>Amoebozoa</taxon>
        <taxon>Discosea</taxon>
        <taxon>Longamoebia</taxon>
        <taxon>Centramoebida</taxon>
        <taxon>Acanthamoebidae</taxon>
        <taxon>Acanthamoeba</taxon>
    </lineage>
</organism>
<feature type="domain" description="14-3-3" evidence="3">
    <location>
        <begin position="1"/>
        <end position="223"/>
    </location>
</feature>
<name>L8HEM3_ACACF</name>
<dbReference type="STRING" id="1257118.L8HEM3"/>
<evidence type="ECO:0000256" key="1">
    <source>
        <dbReference type="ARBA" id="ARBA00006141"/>
    </source>
</evidence>
<dbReference type="CDD" id="cd08774">
    <property type="entry name" value="14-3-3"/>
    <property type="match status" value="1"/>
</dbReference>
<dbReference type="GeneID" id="14924665"/>
<dbReference type="InterPro" id="IPR000308">
    <property type="entry name" value="14-3-3"/>
</dbReference>
<dbReference type="PRINTS" id="PR00305">
    <property type="entry name" value="1433ZETA"/>
</dbReference>
<dbReference type="AlphaFoldDB" id="L8HEM3"/>
<dbReference type="InterPro" id="IPR036815">
    <property type="entry name" value="14-3-3_dom_sf"/>
</dbReference>
<dbReference type="OMA" id="LESEICF"/>
<evidence type="ECO:0000256" key="2">
    <source>
        <dbReference type="PIRSR" id="PIRSR000868-1"/>
    </source>
</evidence>
<feature type="site" description="Interaction with phosphoserine on interacting protein" evidence="2">
    <location>
        <position position="109"/>
    </location>
</feature>
<sequence>MVTAIKNVAMLGVELTVEERNLLSRAYKHQITSTRESWERIVECEKKEKRSIRSDSFADHIIKYRSALESEICFVCRDLLAVLDVYVIPHTVSAEARVFFLKMKGDYYRHLAEFGSEGERKEAIQNAVNYFTQASDIAILELPPAHPIRLSLALNFSLFQYYILKQSEKACTLAKEAFDDAIAELDTLDEESYKNSSRTMQVLRDCLTFRSGANSSAKCKGRSKGGSEV</sequence>
<feature type="site" description="Interaction with phosphoserine on interacting protein" evidence="2">
    <location>
        <position position="35"/>
    </location>
</feature>
<dbReference type="SMART" id="SM00101">
    <property type="entry name" value="14_3_3"/>
    <property type="match status" value="1"/>
</dbReference>
<dbReference type="Proteomes" id="UP000011083">
    <property type="component" value="Unassembled WGS sequence"/>
</dbReference>
<dbReference type="OrthoDB" id="10260625at2759"/>
<keyword evidence="5" id="KW-1185">Reference proteome</keyword>
<dbReference type="Pfam" id="PF00244">
    <property type="entry name" value="14-3-3"/>
    <property type="match status" value="1"/>
</dbReference>
<dbReference type="Gene3D" id="1.20.190.20">
    <property type="entry name" value="14-3-3 domain"/>
    <property type="match status" value="1"/>
</dbReference>
<dbReference type="SUPFAM" id="SSF48445">
    <property type="entry name" value="14-3-3 protein"/>
    <property type="match status" value="1"/>
</dbReference>
<evidence type="ECO:0000313" key="5">
    <source>
        <dbReference type="Proteomes" id="UP000011083"/>
    </source>
</evidence>
<gene>
    <name evidence="4" type="ORF">ACA1_073260</name>
</gene>
<dbReference type="RefSeq" id="XP_004353210.1">
    <property type="nucleotide sequence ID" value="XM_004353158.1"/>
</dbReference>
<dbReference type="PIRSF" id="PIRSF000868">
    <property type="entry name" value="14-3-3"/>
    <property type="match status" value="1"/>
</dbReference>
<accession>L8HEM3</accession>
<comment type="similarity">
    <text evidence="1">Belongs to the 14-3-3 family.</text>
</comment>